<evidence type="ECO:0000313" key="2">
    <source>
        <dbReference type="EMBL" id="MBB5513326.1"/>
    </source>
</evidence>
<evidence type="ECO:0008006" key="4">
    <source>
        <dbReference type="Google" id="ProtNLM"/>
    </source>
</evidence>
<dbReference type="InterPro" id="IPR025338">
    <property type="entry name" value="DUF4244"/>
</dbReference>
<protein>
    <recommendedName>
        <fullName evidence="4">DUF4244 domain-containing protein</fullName>
    </recommendedName>
</protein>
<evidence type="ECO:0000256" key="1">
    <source>
        <dbReference type="SAM" id="Phobius"/>
    </source>
</evidence>
<name>A0A7W8TUX1_9MICC</name>
<comment type="caution">
    <text evidence="2">The sequence shown here is derived from an EMBL/GenBank/DDBJ whole genome shotgun (WGS) entry which is preliminary data.</text>
</comment>
<evidence type="ECO:0000313" key="3">
    <source>
        <dbReference type="Proteomes" id="UP000580797"/>
    </source>
</evidence>
<accession>A0A7W8TUX1</accession>
<dbReference type="RefSeq" id="WP_183665591.1">
    <property type="nucleotide sequence ID" value="NZ_BAAARH010000002.1"/>
</dbReference>
<sequence length="90" mass="9218">MSTNHHNSGVVLSSEAVPTPHPVDALAYVHNFDGQRSSAVNLSAEEGIATAEFSIVTLAAVGFAGLLVTILASGEVREMLLGMVRSALGG</sequence>
<keyword evidence="1" id="KW-1133">Transmembrane helix</keyword>
<dbReference type="EMBL" id="JACHDR010000001">
    <property type="protein sequence ID" value="MBB5513326.1"/>
    <property type="molecule type" value="Genomic_DNA"/>
</dbReference>
<reference evidence="2 3" key="1">
    <citation type="submission" date="2020-08" db="EMBL/GenBank/DDBJ databases">
        <title>Sequencing the genomes of 1000 actinobacteria strains.</title>
        <authorList>
            <person name="Klenk H.-P."/>
        </authorList>
    </citation>
    <scope>NUCLEOTIDE SEQUENCE [LARGE SCALE GENOMIC DNA]</scope>
    <source>
        <strain evidence="2 3">DSM 105783</strain>
    </source>
</reference>
<keyword evidence="1" id="KW-0472">Membrane</keyword>
<keyword evidence="1" id="KW-0812">Transmembrane</keyword>
<feature type="transmembrane region" description="Helical" evidence="1">
    <location>
        <begin position="53"/>
        <end position="73"/>
    </location>
</feature>
<dbReference type="Pfam" id="PF14029">
    <property type="entry name" value="DUF4244"/>
    <property type="match status" value="1"/>
</dbReference>
<dbReference type="Proteomes" id="UP000580797">
    <property type="component" value="Unassembled WGS sequence"/>
</dbReference>
<organism evidence="2 3">
    <name type="scientific">Neomicrococcus aestuarii</name>
    <dbReference type="NCBI Taxonomy" id="556325"/>
    <lineage>
        <taxon>Bacteria</taxon>
        <taxon>Bacillati</taxon>
        <taxon>Actinomycetota</taxon>
        <taxon>Actinomycetes</taxon>
        <taxon>Micrococcales</taxon>
        <taxon>Micrococcaceae</taxon>
        <taxon>Neomicrococcus</taxon>
    </lineage>
</organism>
<proteinExistence type="predicted"/>
<dbReference type="AlphaFoldDB" id="A0A7W8TUX1"/>
<gene>
    <name evidence="2" type="ORF">HD598_002013</name>
</gene>